<feature type="transmembrane region" description="Helical" evidence="2">
    <location>
        <begin position="6"/>
        <end position="26"/>
    </location>
</feature>
<protein>
    <submittedName>
        <fullName evidence="3">YtxH domain-containing protein</fullName>
    </submittedName>
</protein>
<proteinExistence type="predicted"/>
<feature type="compositionally biased region" description="Basic and acidic residues" evidence="1">
    <location>
        <begin position="85"/>
        <end position="117"/>
    </location>
</feature>
<feature type="compositionally biased region" description="Basic and acidic residues" evidence="1">
    <location>
        <begin position="143"/>
        <end position="152"/>
    </location>
</feature>
<sequence>MDQQKTQFVYGLITGALIGAATAALFTPKNGRDIRADLMYGAEMIREKGPEWNEKGHEVTEKGREVVAVVKESIGVAREWKEQVESAAEDVKHELAEFKEQQDAEQQDHTEQKKDVKAVGATPTSATPATASSTSKPTTPPAGKDKTSNYSV</sequence>
<evidence type="ECO:0000313" key="3">
    <source>
        <dbReference type="EMBL" id="MFD1886335.1"/>
    </source>
</evidence>
<dbReference type="PANTHER" id="PTHR35792">
    <property type="entry name" value="GENERAL STRESS PROTEIN"/>
    <property type="match status" value="1"/>
</dbReference>
<evidence type="ECO:0000313" key="4">
    <source>
        <dbReference type="Proteomes" id="UP001597233"/>
    </source>
</evidence>
<keyword evidence="4" id="KW-1185">Reference proteome</keyword>
<name>A0ABW4RKI9_9BACL</name>
<evidence type="ECO:0000256" key="2">
    <source>
        <dbReference type="SAM" id="Phobius"/>
    </source>
</evidence>
<keyword evidence="2" id="KW-0472">Membrane</keyword>
<comment type="caution">
    <text evidence="3">The sequence shown here is derived from an EMBL/GenBank/DDBJ whole genome shotgun (WGS) entry which is preliminary data.</text>
</comment>
<keyword evidence="2" id="KW-1133">Transmembrane helix</keyword>
<dbReference type="PANTHER" id="PTHR35792:SF1">
    <property type="entry name" value="SLL0268 PROTEIN"/>
    <property type="match status" value="1"/>
</dbReference>
<dbReference type="Pfam" id="PF12732">
    <property type="entry name" value="YtxH"/>
    <property type="match status" value="1"/>
</dbReference>
<feature type="region of interest" description="Disordered" evidence="1">
    <location>
        <begin position="85"/>
        <end position="152"/>
    </location>
</feature>
<feature type="compositionally biased region" description="Low complexity" evidence="1">
    <location>
        <begin position="121"/>
        <end position="137"/>
    </location>
</feature>
<dbReference type="Proteomes" id="UP001597233">
    <property type="component" value="Unassembled WGS sequence"/>
</dbReference>
<keyword evidence="2" id="KW-0812">Transmembrane</keyword>
<evidence type="ECO:0000256" key="1">
    <source>
        <dbReference type="SAM" id="MobiDB-lite"/>
    </source>
</evidence>
<dbReference type="InterPro" id="IPR024623">
    <property type="entry name" value="YtxH"/>
</dbReference>
<dbReference type="InterPro" id="IPR052928">
    <property type="entry name" value="Desiccation-related_membrane"/>
</dbReference>
<dbReference type="EMBL" id="JBHUEH010000014">
    <property type="protein sequence ID" value="MFD1886335.1"/>
    <property type="molecule type" value="Genomic_DNA"/>
</dbReference>
<reference evidence="4" key="1">
    <citation type="journal article" date="2019" name="Int. J. Syst. Evol. Microbiol.">
        <title>The Global Catalogue of Microorganisms (GCM) 10K type strain sequencing project: providing services to taxonomists for standard genome sequencing and annotation.</title>
        <authorList>
            <consortium name="The Broad Institute Genomics Platform"/>
            <consortium name="The Broad Institute Genome Sequencing Center for Infectious Disease"/>
            <person name="Wu L."/>
            <person name="Ma J."/>
        </authorList>
    </citation>
    <scope>NUCLEOTIDE SEQUENCE [LARGE SCALE GENOMIC DNA]</scope>
    <source>
        <strain evidence="4">CCUG 54950</strain>
    </source>
</reference>
<gene>
    <name evidence="3" type="ORF">ACFSC9_12455</name>
</gene>
<dbReference type="RefSeq" id="WP_347323324.1">
    <property type="nucleotide sequence ID" value="NZ_JBCGUH010000001.1"/>
</dbReference>
<accession>A0ABW4RKI9</accession>
<organism evidence="3 4">
    <name type="scientific">Paenibacillus wenxiniae</name>
    <dbReference type="NCBI Taxonomy" id="1636843"/>
    <lineage>
        <taxon>Bacteria</taxon>
        <taxon>Bacillati</taxon>
        <taxon>Bacillota</taxon>
        <taxon>Bacilli</taxon>
        <taxon>Bacillales</taxon>
        <taxon>Paenibacillaceae</taxon>
        <taxon>Paenibacillus</taxon>
    </lineage>
</organism>